<keyword evidence="3" id="KW-1185">Reference proteome</keyword>
<proteinExistence type="predicted"/>
<evidence type="ECO:0000259" key="1">
    <source>
        <dbReference type="Pfam" id="PF01370"/>
    </source>
</evidence>
<dbReference type="GO" id="GO:0005737">
    <property type="term" value="C:cytoplasm"/>
    <property type="evidence" value="ECO:0007669"/>
    <property type="project" value="TreeGrafter"/>
</dbReference>
<dbReference type="InterPro" id="IPR036291">
    <property type="entry name" value="NAD(P)-bd_dom_sf"/>
</dbReference>
<dbReference type="InterPro" id="IPR001509">
    <property type="entry name" value="Epimerase_deHydtase"/>
</dbReference>
<dbReference type="Pfam" id="PF01370">
    <property type="entry name" value="Epimerase"/>
    <property type="match status" value="1"/>
</dbReference>
<dbReference type="InterPro" id="IPR051783">
    <property type="entry name" value="NAD(P)-dependent_oxidoreduct"/>
</dbReference>
<feature type="domain" description="NAD-dependent epimerase/dehydratase" evidence="1">
    <location>
        <begin position="4"/>
        <end position="226"/>
    </location>
</feature>
<dbReference type="GO" id="GO:0004029">
    <property type="term" value="F:aldehyde dehydrogenase (NAD+) activity"/>
    <property type="evidence" value="ECO:0007669"/>
    <property type="project" value="TreeGrafter"/>
</dbReference>
<gene>
    <name evidence="2" type="ORF">PCG10_004546</name>
</gene>
<evidence type="ECO:0000313" key="2">
    <source>
        <dbReference type="EMBL" id="KAF7525796.1"/>
    </source>
</evidence>
<comment type="caution">
    <text evidence="2">The sequence shown here is derived from an EMBL/GenBank/DDBJ whole genome shotgun (WGS) entry which is preliminary data.</text>
</comment>
<protein>
    <recommendedName>
        <fullName evidence="1">NAD-dependent epimerase/dehydratase domain-containing protein</fullName>
    </recommendedName>
</protein>
<dbReference type="OrthoDB" id="10262413at2759"/>
<dbReference type="EMBL" id="JAAOZQ010000026">
    <property type="protein sequence ID" value="KAF7525796.1"/>
    <property type="molecule type" value="Genomic_DNA"/>
</dbReference>
<accession>A0A9P5KYX8</accession>
<dbReference type="PANTHER" id="PTHR48079:SF6">
    <property type="entry name" value="NAD(P)-BINDING DOMAIN-CONTAINING PROTEIN-RELATED"/>
    <property type="match status" value="1"/>
</dbReference>
<evidence type="ECO:0000313" key="3">
    <source>
        <dbReference type="Proteomes" id="UP000701341"/>
    </source>
</evidence>
<dbReference type="Gene3D" id="3.40.50.720">
    <property type="entry name" value="NAD(P)-binding Rossmann-like Domain"/>
    <property type="match status" value="1"/>
</dbReference>
<dbReference type="AlphaFoldDB" id="A0A9P5KYX8"/>
<reference evidence="2" key="1">
    <citation type="submission" date="2020-02" db="EMBL/GenBank/DDBJ databases">
        <authorList>
            <person name="Lichtner F.J."/>
        </authorList>
    </citation>
    <scope>NUCLEOTIDE SEQUENCE</scope>
    <source>
        <strain evidence="2">G10</strain>
    </source>
</reference>
<dbReference type="PANTHER" id="PTHR48079">
    <property type="entry name" value="PROTEIN YEEZ"/>
    <property type="match status" value="1"/>
</dbReference>
<organism evidence="2 3">
    <name type="scientific">Penicillium crustosum</name>
    <name type="common">Blue mold fungus</name>
    <dbReference type="NCBI Taxonomy" id="36656"/>
    <lineage>
        <taxon>Eukaryota</taxon>
        <taxon>Fungi</taxon>
        <taxon>Dikarya</taxon>
        <taxon>Ascomycota</taxon>
        <taxon>Pezizomycotina</taxon>
        <taxon>Eurotiomycetes</taxon>
        <taxon>Eurotiomycetidae</taxon>
        <taxon>Eurotiales</taxon>
        <taxon>Aspergillaceae</taxon>
        <taxon>Penicillium</taxon>
    </lineage>
</organism>
<name>A0A9P5KYX8_PENCR</name>
<dbReference type="Proteomes" id="UP000701341">
    <property type="component" value="Unassembled WGS sequence"/>
</dbReference>
<sequence>MPSVLLVGASGMLGASLSRQLKQKYPTWSLTVYYRNSQLDDWFQNTVGVDKVEHGTFEDVSRVRTLASQNDIIINAGSSFDPSLSKAIIDGLKERKHTLKGTLIHVSGGGNFIDGRTDGKYDPAGKVWNDASEDDIKQVNPSMLNGAADRLILDAGNEGNINTFIVCMALTYGLSDGPFPSIGVGYKILTSNAQSLGYVPYVGDGSSVLSVVHIDDGLKFLLRIVDIAATHKVVGSAESRYYITYGERVSWKDVAKVLARTLHKKGVLPSPEPRSVSIEEAGQGEIPKLLGSNMLVQGDRATELGFKAEAKSILESIPEDLDVVDF</sequence>
<dbReference type="SUPFAM" id="SSF51735">
    <property type="entry name" value="NAD(P)-binding Rossmann-fold domains"/>
    <property type="match status" value="1"/>
</dbReference>